<name>A0A6J4I1T7_9ACTN</name>
<feature type="compositionally biased region" description="Gly residues" evidence="1">
    <location>
        <begin position="21"/>
        <end position="35"/>
    </location>
</feature>
<reference evidence="2" key="1">
    <citation type="submission" date="2020-02" db="EMBL/GenBank/DDBJ databases">
        <authorList>
            <person name="Meier V. D."/>
        </authorList>
    </citation>
    <scope>NUCLEOTIDE SEQUENCE</scope>
    <source>
        <strain evidence="2">AVDCRST_MAG41</strain>
    </source>
</reference>
<feature type="non-terminal residue" evidence="2">
    <location>
        <position position="269"/>
    </location>
</feature>
<accession>A0A6J4I1T7</accession>
<dbReference type="AlphaFoldDB" id="A0A6J4I1T7"/>
<feature type="compositionally biased region" description="Low complexity" evidence="1">
    <location>
        <begin position="141"/>
        <end position="161"/>
    </location>
</feature>
<feature type="region of interest" description="Disordered" evidence="1">
    <location>
        <begin position="234"/>
        <end position="269"/>
    </location>
</feature>
<evidence type="ECO:0000313" key="2">
    <source>
        <dbReference type="EMBL" id="CAA9239176.1"/>
    </source>
</evidence>
<feature type="compositionally biased region" description="Basic residues" evidence="1">
    <location>
        <begin position="1"/>
        <end position="20"/>
    </location>
</feature>
<protein>
    <submittedName>
        <fullName evidence="2">Uncharacterized protein</fullName>
    </submittedName>
</protein>
<gene>
    <name evidence="2" type="ORF">AVDCRST_MAG41-1290</name>
</gene>
<organism evidence="2">
    <name type="scientific">uncultured Mycobacteriales bacterium</name>
    <dbReference type="NCBI Taxonomy" id="581187"/>
    <lineage>
        <taxon>Bacteria</taxon>
        <taxon>Bacillati</taxon>
        <taxon>Actinomycetota</taxon>
        <taxon>Actinomycetes</taxon>
        <taxon>Mycobacteriales</taxon>
        <taxon>environmental samples</taxon>
    </lineage>
</organism>
<feature type="compositionally biased region" description="Basic and acidic residues" evidence="1">
    <location>
        <begin position="247"/>
        <end position="263"/>
    </location>
</feature>
<feature type="compositionally biased region" description="Low complexity" evidence="1">
    <location>
        <begin position="234"/>
        <end position="246"/>
    </location>
</feature>
<sequence>GDRRRRQEHPRRRPAQHSRGRGPGGGAGHLGGRGLRAGRRPLGVPARDAGDARGRGLAAHVRRPARLPRHPRLAGRPRRPGDDRDAAGRPGRRPAVRAGHLGADRDDRPPAAAGRGGRAGAGPRRGDRLRRLRVQERAEGAADGAAGARAGPGRVGGAADPARPRGLRRRVHAAPGGPAAGRRPRADVRLADRAAGPARAGGGPLPGRPAGPGVLPGVPVRAGRRVPVGGGVLGLARAAGGRPAAGPHDRRGAGRRAPRDPPRRRCRAL</sequence>
<evidence type="ECO:0000256" key="1">
    <source>
        <dbReference type="SAM" id="MobiDB-lite"/>
    </source>
</evidence>
<feature type="non-terminal residue" evidence="2">
    <location>
        <position position="1"/>
    </location>
</feature>
<feature type="compositionally biased region" description="Basic residues" evidence="1">
    <location>
        <begin position="60"/>
        <end position="78"/>
    </location>
</feature>
<proteinExistence type="predicted"/>
<dbReference type="EMBL" id="CADCTP010000127">
    <property type="protein sequence ID" value="CAA9239176.1"/>
    <property type="molecule type" value="Genomic_DNA"/>
</dbReference>
<feature type="region of interest" description="Disordered" evidence="1">
    <location>
        <begin position="1"/>
        <end position="218"/>
    </location>
</feature>